<dbReference type="PANTHER" id="PTHR12411">
    <property type="entry name" value="CYSTEINE PROTEASE FAMILY C1-RELATED"/>
    <property type="match status" value="1"/>
</dbReference>
<dbReference type="SMART" id="SM00645">
    <property type="entry name" value="Pept_C1"/>
    <property type="match status" value="1"/>
</dbReference>
<keyword evidence="7" id="KW-1185">Reference proteome</keyword>
<dbReference type="Gene3D" id="3.90.70.10">
    <property type="entry name" value="Cysteine proteinases"/>
    <property type="match status" value="1"/>
</dbReference>
<dbReference type="InterPro" id="IPR039417">
    <property type="entry name" value="Peptidase_C1A_papain-like"/>
</dbReference>
<accession>A0ABN9VIM6</accession>
<protein>
    <recommendedName>
        <fullName evidence="8">Cathepsin X</fullName>
    </recommendedName>
</protein>
<dbReference type="Pfam" id="PF08246">
    <property type="entry name" value="Inhibitor_I29"/>
    <property type="match status" value="1"/>
</dbReference>
<evidence type="ECO:0000313" key="7">
    <source>
        <dbReference type="Proteomes" id="UP001189429"/>
    </source>
</evidence>
<organism evidence="6 7">
    <name type="scientific">Prorocentrum cordatum</name>
    <dbReference type="NCBI Taxonomy" id="2364126"/>
    <lineage>
        <taxon>Eukaryota</taxon>
        <taxon>Sar</taxon>
        <taxon>Alveolata</taxon>
        <taxon>Dinophyceae</taxon>
        <taxon>Prorocentrales</taxon>
        <taxon>Prorocentraceae</taxon>
        <taxon>Prorocentrum</taxon>
    </lineage>
</organism>
<dbReference type="InterPro" id="IPR000169">
    <property type="entry name" value="Pept_cys_AS"/>
</dbReference>
<comment type="caution">
    <text evidence="6">The sequence shown here is derived from an EMBL/GenBank/DDBJ whole genome shotgun (WGS) entry which is preliminary data.</text>
</comment>
<evidence type="ECO:0000259" key="4">
    <source>
        <dbReference type="SMART" id="SM00645"/>
    </source>
</evidence>
<feature type="domain" description="Peptidase C1A papain C-terminal" evidence="4">
    <location>
        <begin position="128"/>
        <end position="390"/>
    </location>
</feature>
<dbReference type="SMART" id="SM00848">
    <property type="entry name" value="Inhibitor_I29"/>
    <property type="match status" value="1"/>
</dbReference>
<feature type="domain" description="Cathepsin propeptide inhibitor" evidence="5">
    <location>
        <begin position="41"/>
        <end position="97"/>
    </location>
</feature>
<evidence type="ECO:0000259" key="5">
    <source>
        <dbReference type="SMART" id="SM00848"/>
    </source>
</evidence>
<evidence type="ECO:0000256" key="1">
    <source>
        <dbReference type="ARBA" id="ARBA00008455"/>
    </source>
</evidence>
<keyword evidence="3" id="KW-1015">Disulfide bond</keyword>
<comment type="similarity">
    <text evidence="1">Belongs to the peptidase C1 family.</text>
</comment>
<dbReference type="InterPro" id="IPR013128">
    <property type="entry name" value="Peptidase_C1A"/>
</dbReference>
<dbReference type="Pfam" id="PF00112">
    <property type="entry name" value="Peptidase_C1"/>
    <property type="match status" value="1"/>
</dbReference>
<evidence type="ECO:0000256" key="3">
    <source>
        <dbReference type="ARBA" id="ARBA00023157"/>
    </source>
</evidence>
<sequence length="418" mass="45366">MARILALAACAGHVVQTRGLKTSSNSSILSLACAGLSLETFEDFVREYGKAYSPEEYGRRRELFESRASLIARHNCADEHPWMAQVNHMADWTEPELQVLRGYRRAASPSSAGSAPLANLRATEGVELPETVSYGHLESIKRSRDQGQCGSCWAFAATTVLDAHAELNNRSHQFSVAQIIACTPNPNLCGGSGGCDGATAELAYEYALQAEVVGEAEFPSLPGGAQARCPEDKKPWGELARTGVATAAVHMQDGTEKHLIQWSSEGQRMGGGRTGLLGWSRFPENKEMQLVQGLVNYGPVAVAVAAGSDWSWYSHGVLTPAGCDKRNIISHAVVLYGYGRTTSVKVGEVRYWQIKNSWGRNWGEDGSMRLQRVGDEEERCGWDSSPEMGSGCKGGPKQVWVCGSCGILYDTVMPLFRL</sequence>
<evidence type="ECO:0000313" key="6">
    <source>
        <dbReference type="EMBL" id="CAK0872105.1"/>
    </source>
</evidence>
<dbReference type="InterPro" id="IPR038765">
    <property type="entry name" value="Papain-like_cys_pep_sf"/>
</dbReference>
<dbReference type="Proteomes" id="UP001189429">
    <property type="component" value="Unassembled WGS sequence"/>
</dbReference>
<dbReference type="SUPFAM" id="SSF54001">
    <property type="entry name" value="Cysteine proteinases"/>
    <property type="match status" value="1"/>
</dbReference>
<dbReference type="PRINTS" id="PR00705">
    <property type="entry name" value="PAPAIN"/>
</dbReference>
<evidence type="ECO:0000256" key="2">
    <source>
        <dbReference type="ARBA" id="ARBA00023145"/>
    </source>
</evidence>
<name>A0ABN9VIM6_9DINO</name>
<dbReference type="InterPro" id="IPR013201">
    <property type="entry name" value="Prot_inhib_I29"/>
</dbReference>
<dbReference type="PROSITE" id="PS51257">
    <property type="entry name" value="PROKAR_LIPOPROTEIN"/>
    <property type="match status" value="1"/>
</dbReference>
<dbReference type="InterPro" id="IPR000668">
    <property type="entry name" value="Peptidase_C1A_C"/>
</dbReference>
<dbReference type="PROSITE" id="PS00139">
    <property type="entry name" value="THIOL_PROTEASE_CYS"/>
    <property type="match status" value="1"/>
</dbReference>
<dbReference type="EMBL" id="CAUYUJ010017133">
    <property type="protein sequence ID" value="CAK0872105.1"/>
    <property type="molecule type" value="Genomic_DNA"/>
</dbReference>
<reference evidence="6" key="1">
    <citation type="submission" date="2023-10" db="EMBL/GenBank/DDBJ databases">
        <authorList>
            <person name="Chen Y."/>
            <person name="Shah S."/>
            <person name="Dougan E. K."/>
            <person name="Thang M."/>
            <person name="Chan C."/>
        </authorList>
    </citation>
    <scope>NUCLEOTIDE SEQUENCE [LARGE SCALE GENOMIC DNA]</scope>
</reference>
<proteinExistence type="inferred from homology"/>
<gene>
    <name evidence="6" type="ORF">PCOR1329_LOCUS57666</name>
</gene>
<dbReference type="CDD" id="cd02248">
    <property type="entry name" value="Peptidase_C1A"/>
    <property type="match status" value="1"/>
</dbReference>
<keyword evidence="2" id="KW-0865">Zymogen</keyword>
<evidence type="ECO:0008006" key="8">
    <source>
        <dbReference type="Google" id="ProtNLM"/>
    </source>
</evidence>